<dbReference type="Proteomes" id="UP001469553">
    <property type="component" value="Unassembled WGS sequence"/>
</dbReference>
<dbReference type="EMBL" id="JAHRIP010048933">
    <property type="protein sequence ID" value="MEQ2300102.1"/>
    <property type="molecule type" value="Genomic_DNA"/>
</dbReference>
<name>A0ABV0Z1N9_9TELE</name>
<comment type="caution">
    <text evidence="1">The sequence shown here is derived from an EMBL/GenBank/DDBJ whole genome shotgun (WGS) entry which is preliminary data.</text>
</comment>
<reference evidence="1 2" key="1">
    <citation type="submission" date="2021-06" db="EMBL/GenBank/DDBJ databases">
        <authorList>
            <person name="Palmer J.M."/>
        </authorList>
    </citation>
    <scope>NUCLEOTIDE SEQUENCE [LARGE SCALE GENOMIC DNA]</scope>
    <source>
        <strain evidence="1 2">AS_MEX2019</strain>
        <tissue evidence="1">Muscle</tissue>
    </source>
</reference>
<proteinExistence type="predicted"/>
<evidence type="ECO:0000313" key="2">
    <source>
        <dbReference type="Proteomes" id="UP001469553"/>
    </source>
</evidence>
<sequence length="122" mass="13188">MRSSSVSSARLKASFSSQETAALDVNNGSSSGTQQCGCFDIGTGTPNRHIYPPDSPQLQLGGPPFSGGQRCNQYRWTGITLPQLGTFSPVKLCCTAKRLEDNSFLKDSSLDLMEDRLSPRRA</sequence>
<keyword evidence="2" id="KW-1185">Reference proteome</keyword>
<accession>A0ABV0Z1N9</accession>
<evidence type="ECO:0000313" key="1">
    <source>
        <dbReference type="EMBL" id="MEQ2300102.1"/>
    </source>
</evidence>
<organism evidence="1 2">
    <name type="scientific">Ameca splendens</name>
    <dbReference type="NCBI Taxonomy" id="208324"/>
    <lineage>
        <taxon>Eukaryota</taxon>
        <taxon>Metazoa</taxon>
        <taxon>Chordata</taxon>
        <taxon>Craniata</taxon>
        <taxon>Vertebrata</taxon>
        <taxon>Euteleostomi</taxon>
        <taxon>Actinopterygii</taxon>
        <taxon>Neopterygii</taxon>
        <taxon>Teleostei</taxon>
        <taxon>Neoteleostei</taxon>
        <taxon>Acanthomorphata</taxon>
        <taxon>Ovalentaria</taxon>
        <taxon>Atherinomorphae</taxon>
        <taxon>Cyprinodontiformes</taxon>
        <taxon>Goodeidae</taxon>
        <taxon>Ameca</taxon>
    </lineage>
</organism>
<protein>
    <submittedName>
        <fullName evidence="1">Uncharacterized protein</fullName>
    </submittedName>
</protein>
<gene>
    <name evidence="1" type="ORF">AMECASPLE_021844</name>
</gene>